<reference evidence="2" key="2">
    <citation type="submission" date="2010-03" db="EMBL/GenBank/DDBJ databases">
        <title>The genome sequence of Coccidioides posadasii strain Silveira.</title>
        <authorList>
            <consortium name="The Broad Institute Genome Sequencing Center for Infectious Disease"/>
            <person name="Neafsey D."/>
            <person name="Orbach M."/>
            <person name="Henn M.R."/>
            <person name="Cole G.T."/>
            <person name="Galgiani J."/>
            <person name="Gardner M.J."/>
            <person name="Kirkland T.N."/>
            <person name="Taylor J.W."/>
            <person name="Young S.K."/>
            <person name="Zeng Q."/>
            <person name="Koehrsen M."/>
            <person name="Alvarado L."/>
            <person name="Berlin A."/>
            <person name="Borenstein D."/>
            <person name="Chapman S.B."/>
            <person name="Chen Z."/>
            <person name="Engels R."/>
            <person name="Freedman E."/>
            <person name="Gellesch M."/>
            <person name="Goldberg J."/>
            <person name="Griggs A."/>
            <person name="Gujja S."/>
            <person name="Heilman E."/>
            <person name="Heiman D."/>
            <person name="Howarth C."/>
            <person name="Jen D."/>
            <person name="Larson L."/>
            <person name="Mehta T."/>
            <person name="Neiman D."/>
            <person name="Park D."/>
            <person name="Pearson M."/>
            <person name="Richards J."/>
            <person name="Roberts A."/>
            <person name="Saif S."/>
            <person name="Shea T."/>
            <person name="Shenoy N."/>
            <person name="Sisk P."/>
            <person name="Stolte C."/>
            <person name="Sykes S."/>
            <person name="Walk T."/>
            <person name="White J."/>
            <person name="Yandava C."/>
            <person name="Haas B."/>
            <person name="Nusbaum C."/>
            <person name="Birren B."/>
        </authorList>
    </citation>
    <scope>NUCLEOTIDE SEQUENCE [LARGE SCALE GENOMIC DNA]</scope>
    <source>
        <strain evidence="2">RMSCC 757 / Silveira</strain>
    </source>
</reference>
<keyword evidence="2" id="KW-1185">Reference proteome</keyword>
<dbReference type="VEuPathDB" id="FungiDB:CPSG_06569"/>
<accession>E9D9M9</accession>
<name>E9D9M9_COCPS</name>
<dbReference type="OrthoDB" id="4507445at2759"/>
<proteinExistence type="predicted"/>
<evidence type="ECO:0000313" key="1">
    <source>
        <dbReference type="EMBL" id="EFW16610.1"/>
    </source>
</evidence>
<protein>
    <submittedName>
        <fullName evidence="1">Uncharacterized protein</fullName>
    </submittedName>
</protein>
<dbReference type="EMBL" id="GL636496">
    <property type="protein sequence ID" value="EFW16610.1"/>
    <property type="molecule type" value="Genomic_DNA"/>
</dbReference>
<dbReference type="VEuPathDB" id="FungiDB:D8B26_001395"/>
<dbReference type="HOGENOM" id="CLU_029859_0_0_1"/>
<dbReference type="eggNOG" id="ENOG502RQRV">
    <property type="taxonomic scope" value="Eukaryota"/>
</dbReference>
<sequence length="626" mass="70601">MLELVAGVKEVPPVRLFELAQALQPDRRFPAPNTSYLGNNCIDPLGPIARTGSVNRDTKPQWSSAFILPAEIIMIILEHASAESVISFFHSSKEAQSLIIPFCRYNPWHFYPSIKPTSTEDDAWTVINAIAYECSADDLRSLNRKWKMIADLKSLTKYVSKPHERDIQLPTLSAGGFLLKVPHPFGLKRLVADVPSDIKAIEVHITIVCGDDYICGIGWKSASGDTFLGYKSKFRRWLHCQSRECNKLRFIVDPRGLRSLKLPGSEWSCGNPENIKGWEGMSLQRSAKICVVLDQLKFRQITWSHSGDVSFDETMLMGGKHGSKFGTLSEQYYVRASPQEAENVRRYGSFCVEAITLDENLHGITMYDSGINSGISGVRAYFPESSQCIGLETGFDMHFLINGPAEVVSELDIRLTETAHSSQKLSITVRTNWDREYLFGSLPVRGHLYSTKTLRPPPGNYIHSIYFGMEDNRTFTSCGIVYRAGSRGSPRPSSWPILRPNRITPRGGYEHPRQYESYASLVGVSRILFYRTDGKYLGLRLFYDYGGAEIVGRLAEDHDYEIVLAKGEKICKVWVDTHEDRITDLEFETDRPQDLKRKGASFTAIGSMAIAWRWSVLEDAIRTFAS</sequence>
<evidence type="ECO:0000313" key="2">
    <source>
        <dbReference type="Proteomes" id="UP000002497"/>
    </source>
</evidence>
<reference evidence="2" key="1">
    <citation type="journal article" date="2010" name="Genome Res.">
        <title>Population genomic sequencing of Coccidioides fungi reveals recent hybridization and transposon control.</title>
        <authorList>
            <person name="Neafsey D.E."/>
            <person name="Barker B.M."/>
            <person name="Sharpton T.J."/>
            <person name="Stajich J.E."/>
            <person name="Park D.J."/>
            <person name="Whiston E."/>
            <person name="Hung C.-Y."/>
            <person name="McMahan C."/>
            <person name="White J."/>
            <person name="Sykes S."/>
            <person name="Heiman D."/>
            <person name="Young S."/>
            <person name="Zeng Q."/>
            <person name="Abouelleil A."/>
            <person name="Aftuck L."/>
            <person name="Bessette D."/>
            <person name="Brown A."/>
            <person name="FitzGerald M."/>
            <person name="Lui A."/>
            <person name="Macdonald J.P."/>
            <person name="Priest M."/>
            <person name="Orbach M.J."/>
            <person name="Galgiani J.N."/>
            <person name="Kirkland T.N."/>
            <person name="Cole G.T."/>
            <person name="Birren B.W."/>
            <person name="Henn M.R."/>
            <person name="Taylor J.W."/>
            <person name="Rounsley S.D."/>
        </authorList>
    </citation>
    <scope>NUCLEOTIDE SEQUENCE [LARGE SCALE GENOMIC DNA]</scope>
    <source>
        <strain evidence="2">RMSCC 757 / Silveira</strain>
    </source>
</reference>
<dbReference type="AlphaFoldDB" id="E9D9M9"/>
<organism evidence="2">
    <name type="scientific">Coccidioides posadasii (strain RMSCC 757 / Silveira)</name>
    <name type="common">Valley fever fungus</name>
    <dbReference type="NCBI Taxonomy" id="443226"/>
    <lineage>
        <taxon>Eukaryota</taxon>
        <taxon>Fungi</taxon>
        <taxon>Dikarya</taxon>
        <taxon>Ascomycota</taxon>
        <taxon>Pezizomycotina</taxon>
        <taxon>Eurotiomycetes</taxon>
        <taxon>Eurotiomycetidae</taxon>
        <taxon>Onygenales</taxon>
        <taxon>Onygenaceae</taxon>
        <taxon>Coccidioides</taxon>
    </lineage>
</organism>
<dbReference type="Proteomes" id="UP000002497">
    <property type="component" value="Unassembled WGS sequence"/>
</dbReference>
<gene>
    <name evidence="1" type="ORF">CPSG_06569</name>
</gene>